<proteinExistence type="predicted"/>
<evidence type="ECO:0000313" key="1">
    <source>
        <dbReference type="EMBL" id="SFV67866.1"/>
    </source>
</evidence>
<reference evidence="1" key="1">
    <citation type="submission" date="2016-10" db="EMBL/GenBank/DDBJ databases">
        <authorList>
            <person name="de Groot N.N."/>
        </authorList>
    </citation>
    <scope>NUCLEOTIDE SEQUENCE</scope>
</reference>
<dbReference type="Pfam" id="PF11536">
    <property type="entry name" value="DUF3226"/>
    <property type="match status" value="1"/>
</dbReference>
<dbReference type="InterPro" id="IPR024508">
    <property type="entry name" value="DUF3226"/>
</dbReference>
<sequence>MVYIIVEGQTDKELVKNILAPKLEKTDFEFLGLKGIDSVKKTIENLEELGLSQNSYFAIVDADSSFDARNREMEALTKTNQVPFYIFPNHQDDGDLETLLLSHIDEENKVIKCFDTYAACVGKYIDNKAKLYAYTTLEYNKRPEQYIQDLTLGNNFDDLKQKLKNLFKEEN</sequence>
<name>A0A1W1CPY0_9ZZZZ</name>
<organism evidence="1">
    <name type="scientific">hydrothermal vent metagenome</name>
    <dbReference type="NCBI Taxonomy" id="652676"/>
    <lineage>
        <taxon>unclassified sequences</taxon>
        <taxon>metagenomes</taxon>
        <taxon>ecological metagenomes</taxon>
    </lineage>
</organism>
<dbReference type="AlphaFoldDB" id="A0A1W1CPY0"/>
<dbReference type="EMBL" id="FPHI01000034">
    <property type="protein sequence ID" value="SFV67866.1"/>
    <property type="molecule type" value="Genomic_DNA"/>
</dbReference>
<accession>A0A1W1CPY0</accession>
<protein>
    <submittedName>
        <fullName evidence="1">Uncharacterized protein</fullName>
    </submittedName>
</protein>
<gene>
    <name evidence="1" type="ORF">MNB_SV-3-1335</name>
</gene>